<feature type="transmembrane region" description="Helical" evidence="5">
    <location>
        <begin position="82"/>
        <end position="100"/>
    </location>
</feature>
<feature type="transmembrane region" description="Helical" evidence="5">
    <location>
        <begin position="107"/>
        <end position="131"/>
    </location>
</feature>
<dbReference type="GO" id="GO:0016874">
    <property type="term" value="F:ligase activity"/>
    <property type="evidence" value="ECO:0007669"/>
    <property type="project" value="UniProtKB-KW"/>
</dbReference>
<evidence type="ECO:0000313" key="8">
    <source>
        <dbReference type="Proteomes" id="UP001168528"/>
    </source>
</evidence>
<evidence type="ECO:0000256" key="5">
    <source>
        <dbReference type="SAM" id="Phobius"/>
    </source>
</evidence>
<evidence type="ECO:0000256" key="1">
    <source>
        <dbReference type="ARBA" id="ARBA00004141"/>
    </source>
</evidence>
<keyword evidence="7" id="KW-0436">Ligase</keyword>
<accession>A0ABT8R6H0</accession>
<dbReference type="InterPro" id="IPR051533">
    <property type="entry name" value="WaaL-like"/>
</dbReference>
<protein>
    <submittedName>
        <fullName evidence="7">O-antigen ligase family protein</fullName>
    </submittedName>
</protein>
<evidence type="ECO:0000256" key="2">
    <source>
        <dbReference type="ARBA" id="ARBA00022692"/>
    </source>
</evidence>
<sequence>MNVVLVVVGYGLAHPTGFASVGPMKILRILVLGFSLFYLFNSKKHYQYIFKGSSSWILWVFITLNIYVLPFSANIFISFEKFINLVPYFIYINYFVIYLFRAYDKEYVITFILRCLNITYLIPVASFILFGGGFAQDDIYGEVVGGFVSNHYGWGCAIFLASSLDLLRNRVIVSKNKKILLIFLCLIATYILAISGSRSGYLTFALCFLIFVLKNSNTSFYIKIFSTIAATYFVFHLYTDNDSALNKRLAKTETQLEKGDARSAIYELGFNTMANHPENILTGFGFYTFREAMFELNSNVDPKVLRINLHNSYLELFFGSGLFVFTFFLLFFVGKSLWNFAVYHSSRYTFLPPILLIPFFENNFNPGQFLFFPWFAIMFYYIHYNERQIKIEEVITPMPPVRKHQFL</sequence>
<evidence type="ECO:0000256" key="4">
    <source>
        <dbReference type="ARBA" id="ARBA00023136"/>
    </source>
</evidence>
<reference evidence="7" key="1">
    <citation type="submission" date="2023-07" db="EMBL/GenBank/DDBJ databases">
        <title>The genome sequence of Rhodocytophaga aerolata KACC 12507.</title>
        <authorList>
            <person name="Zhang X."/>
        </authorList>
    </citation>
    <scope>NUCLEOTIDE SEQUENCE</scope>
    <source>
        <strain evidence="7">KACC 12507</strain>
    </source>
</reference>
<feature type="transmembrane region" description="Helical" evidence="5">
    <location>
        <begin position="23"/>
        <end position="40"/>
    </location>
</feature>
<keyword evidence="8" id="KW-1185">Reference proteome</keyword>
<feature type="transmembrane region" description="Helical" evidence="5">
    <location>
        <begin position="151"/>
        <end position="167"/>
    </location>
</feature>
<dbReference type="InterPro" id="IPR007016">
    <property type="entry name" value="O-antigen_ligase-rel_domated"/>
</dbReference>
<dbReference type="PANTHER" id="PTHR37422">
    <property type="entry name" value="TEICHURONIC ACID BIOSYNTHESIS PROTEIN TUAE"/>
    <property type="match status" value="1"/>
</dbReference>
<feature type="domain" description="O-antigen ligase-related" evidence="6">
    <location>
        <begin position="184"/>
        <end position="329"/>
    </location>
</feature>
<feature type="transmembrane region" description="Helical" evidence="5">
    <location>
        <begin position="56"/>
        <end position="76"/>
    </location>
</feature>
<proteinExistence type="predicted"/>
<keyword evidence="4 5" id="KW-0472">Membrane</keyword>
<evidence type="ECO:0000313" key="7">
    <source>
        <dbReference type="EMBL" id="MDO1446949.1"/>
    </source>
</evidence>
<gene>
    <name evidence="7" type="ORF">Q0590_11835</name>
</gene>
<comment type="subcellular location">
    <subcellularLocation>
        <location evidence="1">Membrane</location>
        <topology evidence="1">Multi-pass membrane protein</topology>
    </subcellularLocation>
</comment>
<feature type="transmembrane region" description="Helical" evidence="5">
    <location>
        <begin position="313"/>
        <end position="333"/>
    </location>
</feature>
<keyword evidence="7" id="KW-0808">Transferase</keyword>
<evidence type="ECO:0000259" key="6">
    <source>
        <dbReference type="Pfam" id="PF04932"/>
    </source>
</evidence>
<dbReference type="Pfam" id="PF04932">
    <property type="entry name" value="Wzy_C"/>
    <property type="match status" value="1"/>
</dbReference>
<dbReference type="GO" id="GO:0016740">
    <property type="term" value="F:transferase activity"/>
    <property type="evidence" value="ECO:0007669"/>
    <property type="project" value="UniProtKB-KW"/>
</dbReference>
<evidence type="ECO:0000256" key="3">
    <source>
        <dbReference type="ARBA" id="ARBA00022989"/>
    </source>
</evidence>
<name>A0ABT8R6H0_9BACT</name>
<comment type="caution">
    <text evidence="7">The sequence shown here is derived from an EMBL/GenBank/DDBJ whole genome shotgun (WGS) entry which is preliminary data.</text>
</comment>
<feature type="transmembrane region" description="Helical" evidence="5">
    <location>
        <begin position="364"/>
        <end position="382"/>
    </location>
</feature>
<feature type="transmembrane region" description="Helical" evidence="5">
    <location>
        <begin position="179"/>
        <end position="212"/>
    </location>
</feature>
<keyword evidence="2 5" id="KW-0812">Transmembrane</keyword>
<dbReference type="Proteomes" id="UP001168528">
    <property type="component" value="Unassembled WGS sequence"/>
</dbReference>
<dbReference type="RefSeq" id="WP_302037752.1">
    <property type="nucleotide sequence ID" value="NZ_JAUKPO010000005.1"/>
</dbReference>
<dbReference type="EMBL" id="JAUKPO010000005">
    <property type="protein sequence ID" value="MDO1446949.1"/>
    <property type="molecule type" value="Genomic_DNA"/>
</dbReference>
<dbReference type="PANTHER" id="PTHR37422:SF13">
    <property type="entry name" value="LIPOPOLYSACCHARIDE BIOSYNTHESIS PROTEIN PA4999-RELATED"/>
    <property type="match status" value="1"/>
</dbReference>
<keyword evidence="3 5" id="KW-1133">Transmembrane helix</keyword>
<feature type="transmembrane region" description="Helical" evidence="5">
    <location>
        <begin position="218"/>
        <end position="238"/>
    </location>
</feature>
<organism evidence="7 8">
    <name type="scientific">Rhodocytophaga aerolata</name>
    <dbReference type="NCBI Taxonomy" id="455078"/>
    <lineage>
        <taxon>Bacteria</taxon>
        <taxon>Pseudomonadati</taxon>
        <taxon>Bacteroidota</taxon>
        <taxon>Cytophagia</taxon>
        <taxon>Cytophagales</taxon>
        <taxon>Rhodocytophagaceae</taxon>
        <taxon>Rhodocytophaga</taxon>
    </lineage>
</organism>